<name>A0ABU6ZL63_9FABA</name>
<protein>
    <submittedName>
        <fullName evidence="2">Uncharacterized protein</fullName>
    </submittedName>
</protein>
<dbReference type="EMBL" id="JASCZI010272553">
    <property type="protein sequence ID" value="MED6222713.1"/>
    <property type="molecule type" value="Genomic_DNA"/>
</dbReference>
<dbReference type="Proteomes" id="UP001341840">
    <property type="component" value="Unassembled WGS sequence"/>
</dbReference>
<organism evidence="2 3">
    <name type="scientific">Stylosanthes scabra</name>
    <dbReference type="NCBI Taxonomy" id="79078"/>
    <lineage>
        <taxon>Eukaryota</taxon>
        <taxon>Viridiplantae</taxon>
        <taxon>Streptophyta</taxon>
        <taxon>Embryophyta</taxon>
        <taxon>Tracheophyta</taxon>
        <taxon>Spermatophyta</taxon>
        <taxon>Magnoliopsida</taxon>
        <taxon>eudicotyledons</taxon>
        <taxon>Gunneridae</taxon>
        <taxon>Pentapetalae</taxon>
        <taxon>rosids</taxon>
        <taxon>fabids</taxon>
        <taxon>Fabales</taxon>
        <taxon>Fabaceae</taxon>
        <taxon>Papilionoideae</taxon>
        <taxon>50 kb inversion clade</taxon>
        <taxon>dalbergioids sensu lato</taxon>
        <taxon>Dalbergieae</taxon>
        <taxon>Pterocarpus clade</taxon>
        <taxon>Stylosanthes</taxon>
    </lineage>
</organism>
<reference evidence="2 3" key="1">
    <citation type="journal article" date="2023" name="Plants (Basel)">
        <title>Bridging the Gap: Combining Genomics and Transcriptomics Approaches to Understand Stylosanthes scabra, an Orphan Legume from the Brazilian Caatinga.</title>
        <authorList>
            <person name="Ferreira-Neto J.R.C."/>
            <person name="da Silva M.D."/>
            <person name="Binneck E."/>
            <person name="de Melo N.F."/>
            <person name="da Silva R.H."/>
            <person name="de Melo A.L.T.M."/>
            <person name="Pandolfi V."/>
            <person name="Bustamante F.O."/>
            <person name="Brasileiro-Vidal A.C."/>
            <person name="Benko-Iseppon A.M."/>
        </authorList>
    </citation>
    <scope>NUCLEOTIDE SEQUENCE [LARGE SCALE GENOMIC DNA]</scope>
    <source>
        <tissue evidence="2">Leaves</tissue>
    </source>
</reference>
<gene>
    <name evidence="2" type="ORF">PIB30_067024</name>
</gene>
<evidence type="ECO:0000256" key="1">
    <source>
        <dbReference type="SAM" id="MobiDB-lite"/>
    </source>
</evidence>
<accession>A0ABU6ZL63</accession>
<evidence type="ECO:0000313" key="2">
    <source>
        <dbReference type="EMBL" id="MED6222713.1"/>
    </source>
</evidence>
<feature type="region of interest" description="Disordered" evidence="1">
    <location>
        <begin position="1"/>
        <end position="29"/>
    </location>
</feature>
<comment type="caution">
    <text evidence="2">The sequence shown here is derived from an EMBL/GenBank/DDBJ whole genome shotgun (WGS) entry which is preliminary data.</text>
</comment>
<evidence type="ECO:0000313" key="3">
    <source>
        <dbReference type="Proteomes" id="UP001341840"/>
    </source>
</evidence>
<sequence>MSENTEATASAGKSQKTFLTGSEMRKDRGKKAIVVEMSSDTQDSILYVPEIQSEGVTGAGHKQSWNHHYKGATNEIIEVHERGKEDESMEGIIVGKSRIIQSLQTYKPNKENKLWTMAQWQWRQQWWA</sequence>
<proteinExistence type="predicted"/>
<keyword evidence="3" id="KW-1185">Reference proteome</keyword>
<feature type="compositionally biased region" description="Polar residues" evidence="1">
    <location>
        <begin position="1"/>
        <end position="20"/>
    </location>
</feature>